<dbReference type="Proteomes" id="UP000092659">
    <property type="component" value="Chromosome"/>
</dbReference>
<sequence length="279" mass="29951">MRADAVPWEMDTSSLEPGVARGLLDRERFVRALVALADRLPGLQPWVQADPARVAAVEQELEREIVTLILSHFGPVTVLAEEHFTAFGEYAHTAPGDFWFALDPLDGSNSYASGRGMYAVSVAGCVGDEPVFGFVYQPRGGLLYSAARGAGAYADGRRLAGPGGAARAPRRVSVGNGVVVDPAANPAVENLLRRSYELEHMACTSLRFCQVADGRRAGLVKQVAESRGVLRVWGMAAGQLIAAEAGAHHVSPDRTPWQWTAGTLLVGDDQFLNDIKEQQ</sequence>
<dbReference type="EMBL" id="JAGGLP010000002">
    <property type="protein sequence ID" value="MBP2048001.1"/>
    <property type="molecule type" value="Genomic_DNA"/>
</dbReference>
<dbReference type="RefSeq" id="WP_067302847.1">
    <property type="nucleotide sequence ID" value="NZ_CP016279.1"/>
</dbReference>
<dbReference type="PANTHER" id="PTHR20854:SF4">
    <property type="entry name" value="INOSITOL-1-MONOPHOSPHATASE-RELATED"/>
    <property type="match status" value="1"/>
</dbReference>
<evidence type="ECO:0000256" key="4">
    <source>
        <dbReference type="PIRSR" id="PIRSR600760-2"/>
    </source>
</evidence>
<dbReference type="OrthoDB" id="9772456at2"/>
<keyword evidence="2 6" id="KW-0378">Hydrolase</keyword>
<dbReference type="GO" id="GO:0008934">
    <property type="term" value="F:inositol monophosphate 1-phosphatase activity"/>
    <property type="evidence" value="ECO:0007669"/>
    <property type="project" value="TreeGrafter"/>
</dbReference>
<dbReference type="EMBL" id="CP016279">
    <property type="protein sequence ID" value="ANP50325.1"/>
    <property type="molecule type" value="Genomic_DNA"/>
</dbReference>
<name>A0A1B1AUW4_9ACTN</name>
<dbReference type="PRINTS" id="PR00377">
    <property type="entry name" value="IMPHPHTASES"/>
</dbReference>
<protein>
    <submittedName>
        <fullName evidence="6">Myo-inositol-1(Or 4)-monophosphatase</fullName>
        <ecNumber evidence="6">3.1.3.25</ecNumber>
    </submittedName>
</protein>
<dbReference type="SUPFAM" id="SSF56655">
    <property type="entry name" value="Carbohydrate phosphatase"/>
    <property type="match status" value="1"/>
</dbReference>
<keyword evidence="8" id="KW-1185">Reference proteome</keyword>
<evidence type="ECO:0000256" key="1">
    <source>
        <dbReference type="ARBA" id="ARBA00022723"/>
    </source>
</evidence>
<gene>
    <name evidence="5" type="ORF">AVL59_12465</name>
    <name evidence="6" type="ORF">J2Z21_000925</name>
</gene>
<feature type="binding site" evidence="4">
    <location>
        <position position="103"/>
    </location>
    <ligand>
        <name>Mg(2+)</name>
        <dbReference type="ChEBI" id="CHEBI:18420"/>
        <label>1</label>
        <note>catalytic</note>
    </ligand>
</feature>
<dbReference type="InterPro" id="IPR000760">
    <property type="entry name" value="Inositol_monophosphatase-like"/>
</dbReference>
<dbReference type="STRING" id="68214.AVL59_12465"/>
<keyword evidence="1 4" id="KW-0479">Metal-binding</keyword>
<dbReference type="GO" id="GO:0007165">
    <property type="term" value="P:signal transduction"/>
    <property type="evidence" value="ECO:0007669"/>
    <property type="project" value="TreeGrafter"/>
</dbReference>
<comment type="cofactor">
    <cofactor evidence="4">
        <name>Mg(2+)</name>
        <dbReference type="ChEBI" id="CHEBI:18420"/>
    </cofactor>
</comment>
<dbReference type="CDD" id="cd01637">
    <property type="entry name" value="IMPase_like"/>
    <property type="match status" value="1"/>
</dbReference>
<dbReference type="Proteomes" id="UP001519309">
    <property type="component" value="Unassembled WGS sequence"/>
</dbReference>
<feature type="binding site" evidence="4">
    <location>
        <position position="106"/>
    </location>
    <ligand>
        <name>Mg(2+)</name>
        <dbReference type="ChEBI" id="CHEBI:18420"/>
        <label>1</label>
        <note>catalytic</note>
    </ligand>
</feature>
<evidence type="ECO:0000256" key="2">
    <source>
        <dbReference type="ARBA" id="ARBA00022801"/>
    </source>
</evidence>
<dbReference type="Gene3D" id="3.40.190.80">
    <property type="match status" value="1"/>
</dbReference>
<dbReference type="Pfam" id="PF00459">
    <property type="entry name" value="Inositol_P"/>
    <property type="match status" value="1"/>
</dbReference>
<dbReference type="InterPro" id="IPR020583">
    <property type="entry name" value="Inositol_monoP_metal-BS"/>
</dbReference>
<reference evidence="6 8" key="2">
    <citation type="submission" date="2021-03" db="EMBL/GenBank/DDBJ databases">
        <title>Genomic Encyclopedia of Type Strains, Phase IV (KMG-IV): sequencing the most valuable type-strain genomes for metagenomic binning, comparative biology and taxonomic classification.</title>
        <authorList>
            <person name="Goeker M."/>
        </authorList>
    </citation>
    <scope>NUCLEOTIDE SEQUENCE [LARGE SCALE GENOMIC DNA]</scope>
    <source>
        <strain evidence="6 8">DSM 40499</strain>
    </source>
</reference>
<evidence type="ECO:0000313" key="5">
    <source>
        <dbReference type="EMBL" id="ANP50325.1"/>
    </source>
</evidence>
<evidence type="ECO:0000313" key="7">
    <source>
        <dbReference type="Proteomes" id="UP000092659"/>
    </source>
</evidence>
<evidence type="ECO:0000313" key="6">
    <source>
        <dbReference type="EMBL" id="MBP2048001.1"/>
    </source>
</evidence>
<dbReference type="Gene3D" id="3.30.540.10">
    <property type="entry name" value="Fructose-1,6-Bisphosphatase, subunit A, domain 1"/>
    <property type="match status" value="1"/>
</dbReference>
<keyword evidence="3 4" id="KW-0460">Magnesium</keyword>
<organism evidence="5 7">
    <name type="scientific">Streptomyces griseochromogenes</name>
    <dbReference type="NCBI Taxonomy" id="68214"/>
    <lineage>
        <taxon>Bacteria</taxon>
        <taxon>Bacillati</taxon>
        <taxon>Actinomycetota</taxon>
        <taxon>Actinomycetes</taxon>
        <taxon>Kitasatosporales</taxon>
        <taxon>Streptomycetaceae</taxon>
        <taxon>Streptomyces</taxon>
    </lineage>
</organism>
<evidence type="ECO:0000313" key="8">
    <source>
        <dbReference type="Proteomes" id="UP001519309"/>
    </source>
</evidence>
<proteinExistence type="predicted"/>
<dbReference type="KEGG" id="sgs:AVL59_12465"/>
<dbReference type="PROSITE" id="PS00629">
    <property type="entry name" value="IMP_1"/>
    <property type="match status" value="1"/>
</dbReference>
<dbReference type="GO" id="GO:0046872">
    <property type="term" value="F:metal ion binding"/>
    <property type="evidence" value="ECO:0007669"/>
    <property type="project" value="UniProtKB-KW"/>
</dbReference>
<reference evidence="5 7" key="1">
    <citation type="submission" date="2016-06" db="EMBL/GenBank/DDBJ databases">
        <title>Complete genome sequence of Streptomyces griseochromogenes ATCC 14511, the Blasticidin S producer.</title>
        <authorList>
            <person name="Wu L."/>
        </authorList>
    </citation>
    <scope>NUCLEOTIDE SEQUENCE [LARGE SCALE GENOMIC DNA]</scope>
    <source>
        <strain evidence="5 7">ATCC 14511</strain>
    </source>
</reference>
<accession>A0A1B1AUW4</accession>
<feature type="binding site" evidence="4">
    <location>
        <position position="81"/>
    </location>
    <ligand>
        <name>Mg(2+)</name>
        <dbReference type="ChEBI" id="CHEBI:18420"/>
        <label>1</label>
        <note>catalytic</note>
    </ligand>
</feature>
<evidence type="ECO:0000256" key="3">
    <source>
        <dbReference type="ARBA" id="ARBA00022842"/>
    </source>
</evidence>
<dbReference type="GO" id="GO:0006020">
    <property type="term" value="P:inositol metabolic process"/>
    <property type="evidence" value="ECO:0007669"/>
    <property type="project" value="TreeGrafter"/>
</dbReference>
<dbReference type="EC" id="3.1.3.25" evidence="6"/>
<dbReference type="PANTHER" id="PTHR20854">
    <property type="entry name" value="INOSITOL MONOPHOSPHATASE"/>
    <property type="match status" value="1"/>
</dbReference>
<dbReference type="AlphaFoldDB" id="A0A1B1AUW4"/>
<feature type="binding site" evidence="4">
    <location>
        <position position="105"/>
    </location>
    <ligand>
        <name>Mg(2+)</name>
        <dbReference type="ChEBI" id="CHEBI:18420"/>
        <label>1</label>
        <note>catalytic</note>
    </ligand>
</feature>